<gene>
    <name evidence="3" type="ORF">A4X03_0g3632</name>
    <name evidence="2" type="ORF">JKIAZH3_G8286</name>
</gene>
<feature type="compositionally biased region" description="Basic and acidic residues" evidence="1">
    <location>
        <begin position="210"/>
        <end position="231"/>
    </location>
</feature>
<feature type="region of interest" description="Disordered" evidence="1">
    <location>
        <begin position="109"/>
        <end position="132"/>
    </location>
</feature>
<reference evidence="2" key="3">
    <citation type="submission" date="2020-10" db="EMBL/GenBank/DDBJ databases">
        <authorList>
            <person name="Sedaghatjoo S."/>
        </authorList>
    </citation>
    <scope>NUCLEOTIDE SEQUENCE</scope>
    <source>
        <strain evidence="2">AZH3</strain>
    </source>
</reference>
<evidence type="ECO:0000313" key="4">
    <source>
        <dbReference type="Proteomes" id="UP000077671"/>
    </source>
</evidence>
<evidence type="ECO:0008006" key="6">
    <source>
        <dbReference type="Google" id="ProtNLM"/>
    </source>
</evidence>
<keyword evidence="5" id="KW-1185">Reference proteome</keyword>
<comment type="caution">
    <text evidence="3">The sequence shown here is derived from an EMBL/GenBank/DDBJ whole genome shotgun (WGS) entry which is preliminary data.</text>
</comment>
<sequence>MSAPGPAPHLRLKCRLHPCPAYRVLPPSPASTNLNTDIPTLAQIGEQAISAWQLPSSAGYLLAVRDEDGDELVIWGEEEWEGLLASFPGARSTAREVLLRLALHRDPRLPQPHAALSPSSTPPTASGPVKSAMDERNDALAASFEDMLSRARSTETAPGRARAYADRFYAVSRGPTTVREGEGEGEGASSSRGGAGGAVPVNAAAGAGPKKKEEEEGGKKGKGKEDWRVRADQLYGSLVAVRPRPPPSSSPAAATATEPQHSDEPSSTAPAAAAADDGEGEVTAKQEDPPSPPTSTTAHNPEEQQLDTDGTSTSQQEESRPSAAEPVEGNSGRRPKRPVEEVNAELSSAWEIMLSRMRG</sequence>
<dbReference type="Proteomes" id="UP000836402">
    <property type="component" value="Unassembled WGS sequence"/>
</dbReference>
<dbReference type="Proteomes" id="UP000077671">
    <property type="component" value="Unassembled WGS sequence"/>
</dbReference>
<feature type="compositionally biased region" description="Low complexity" evidence="1">
    <location>
        <begin position="265"/>
        <end position="275"/>
    </location>
</feature>
<accession>A0A177V7T6</accession>
<dbReference type="AlphaFoldDB" id="A0A177V7T6"/>
<evidence type="ECO:0000313" key="3">
    <source>
        <dbReference type="EMBL" id="KAE8260998.1"/>
    </source>
</evidence>
<protein>
    <recommendedName>
        <fullName evidence="6">PB1 domain-containing protein</fullName>
    </recommendedName>
</protein>
<evidence type="ECO:0000256" key="1">
    <source>
        <dbReference type="SAM" id="MobiDB-lite"/>
    </source>
</evidence>
<feature type="compositionally biased region" description="Low complexity" evidence="1">
    <location>
        <begin position="187"/>
        <end position="208"/>
    </location>
</feature>
<feature type="region of interest" description="Disordered" evidence="1">
    <location>
        <begin position="175"/>
        <end position="344"/>
    </location>
</feature>
<reference evidence="3" key="2">
    <citation type="journal article" date="2019" name="IMA Fungus">
        <title>Genome sequencing and comparison of five Tilletia species to identify candidate genes for the detection of regulated species infecting wheat.</title>
        <authorList>
            <person name="Nguyen H.D.T."/>
            <person name="Sultana T."/>
            <person name="Kesanakurti P."/>
            <person name="Hambleton S."/>
        </authorList>
    </citation>
    <scope>NUCLEOTIDE SEQUENCE</scope>
    <source>
        <strain evidence="3">DAOMC 238032</strain>
    </source>
</reference>
<proteinExistence type="predicted"/>
<evidence type="ECO:0000313" key="2">
    <source>
        <dbReference type="EMBL" id="CAD6922737.1"/>
    </source>
</evidence>
<feature type="compositionally biased region" description="Polar residues" evidence="1">
    <location>
        <begin position="307"/>
        <end position="316"/>
    </location>
</feature>
<dbReference type="EMBL" id="CAJHJG010002732">
    <property type="protein sequence ID" value="CAD6922737.1"/>
    <property type="molecule type" value="Genomic_DNA"/>
</dbReference>
<reference evidence="3" key="1">
    <citation type="submission" date="2016-04" db="EMBL/GenBank/DDBJ databases">
        <authorList>
            <person name="Nguyen H.D."/>
            <person name="Kesanakurti P."/>
            <person name="Cullis J."/>
            <person name="Levesque C.A."/>
            <person name="Hambleton S."/>
        </authorList>
    </citation>
    <scope>NUCLEOTIDE SEQUENCE</scope>
    <source>
        <strain evidence="3">DAOMC 238032</strain>
    </source>
</reference>
<dbReference type="EMBL" id="LWDD02000433">
    <property type="protein sequence ID" value="KAE8260998.1"/>
    <property type="molecule type" value="Genomic_DNA"/>
</dbReference>
<name>A0A177V7T6_9BASI</name>
<feature type="compositionally biased region" description="Low complexity" evidence="1">
    <location>
        <begin position="112"/>
        <end position="126"/>
    </location>
</feature>
<evidence type="ECO:0000313" key="5">
    <source>
        <dbReference type="Proteomes" id="UP000836402"/>
    </source>
</evidence>
<organism evidence="3 4">
    <name type="scientific">Tilletia caries</name>
    <name type="common">wheat bunt fungus</name>
    <dbReference type="NCBI Taxonomy" id="13290"/>
    <lineage>
        <taxon>Eukaryota</taxon>
        <taxon>Fungi</taxon>
        <taxon>Dikarya</taxon>
        <taxon>Basidiomycota</taxon>
        <taxon>Ustilaginomycotina</taxon>
        <taxon>Exobasidiomycetes</taxon>
        <taxon>Tilletiales</taxon>
        <taxon>Tilletiaceae</taxon>
        <taxon>Tilletia</taxon>
    </lineage>
</organism>